<name>A0A346NJZ2_9ALTE</name>
<protein>
    <submittedName>
        <fullName evidence="2">DUF3149 domain-containing protein</fullName>
    </submittedName>
</protein>
<evidence type="ECO:0000313" key="3">
    <source>
        <dbReference type="Proteomes" id="UP000262073"/>
    </source>
</evidence>
<evidence type="ECO:0000313" key="2">
    <source>
        <dbReference type="EMBL" id="AXR05849.1"/>
    </source>
</evidence>
<keyword evidence="1" id="KW-0812">Transmembrane</keyword>
<evidence type="ECO:0000256" key="1">
    <source>
        <dbReference type="SAM" id="Phobius"/>
    </source>
</evidence>
<dbReference type="InterPro" id="IPR021494">
    <property type="entry name" value="DUF3149"/>
</dbReference>
<gene>
    <name evidence="2" type="ORF">D0Y50_05325</name>
</gene>
<feature type="transmembrane region" description="Helical" evidence="1">
    <location>
        <begin position="12"/>
        <end position="33"/>
    </location>
</feature>
<dbReference type="Proteomes" id="UP000262073">
    <property type="component" value="Chromosome"/>
</dbReference>
<dbReference type="Pfam" id="PF11346">
    <property type="entry name" value="DUF3149"/>
    <property type="match status" value="1"/>
</dbReference>
<accession>A0A346NJZ2</accession>
<dbReference type="OrthoDB" id="6336150at2"/>
<proteinExistence type="predicted"/>
<sequence>MLISMLNDPVVWGSLFGIALIVGLMGYYAWLIVRNTQHKR</sequence>
<organism evidence="2 3">
    <name type="scientific">Salinimonas sediminis</name>
    <dbReference type="NCBI Taxonomy" id="2303538"/>
    <lineage>
        <taxon>Bacteria</taxon>
        <taxon>Pseudomonadati</taxon>
        <taxon>Pseudomonadota</taxon>
        <taxon>Gammaproteobacteria</taxon>
        <taxon>Alteromonadales</taxon>
        <taxon>Alteromonadaceae</taxon>
        <taxon>Alteromonas/Salinimonas group</taxon>
        <taxon>Salinimonas</taxon>
    </lineage>
</organism>
<dbReference type="AlphaFoldDB" id="A0A346NJZ2"/>
<keyword evidence="1" id="KW-1133">Transmembrane helix</keyword>
<dbReference type="EMBL" id="CP031769">
    <property type="protein sequence ID" value="AXR05849.1"/>
    <property type="molecule type" value="Genomic_DNA"/>
</dbReference>
<dbReference type="RefSeq" id="WP_114332867.1">
    <property type="nucleotide sequence ID" value="NZ_CP031769.1"/>
</dbReference>
<keyword evidence="3" id="KW-1185">Reference proteome</keyword>
<dbReference type="KEGG" id="salm:D0Y50_05325"/>
<reference evidence="2 3" key="1">
    <citation type="submission" date="2018-08" db="EMBL/GenBank/DDBJ databases">
        <title>Salinimonas sediminis sp. nov., a piezophilic bacterium isolated from a deep-sea sediment sample from the New Britain Trench.</title>
        <authorList>
            <person name="Cao J."/>
        </authorList>
    </citation>
    <scope>NUCLEOTIDE SEQUENCE [LARGE SCALE GENOMIC DNA]</scope>
    <source>
        <strain evidence="2 3">N102</strain>
    </source>
</reference>
<keyword evidence="1" id="KW-0472">Membrane</keyword>